<proteinExistence type="predicted"/>
<dbReference type="Proteomes" id="UP000190667">
    <property type="component" value="Unassembled WGS sequence"/>
</dbReference>
<organism evidence="1 2">
    <name type="scientific">Izhakiella australiensis</name>
    <dbReference type="NCBI Taxonomy" id="1926881"/>
    <lineage>
        <taxon>Bacteria</taxon>
        <taxon>Pseudomonadati</taxon>
        <taxon>Pseudomonadota</taxon>
        <taxon>Gammaproteobacteria</taxon>
        <taxon>Enterobacterales</taxon>
        <taxon>Erwiniaceae</taxon>
        <taxon>Izhakiella</taxon>
    </lineage>
</organism>
<evidence type="ECO:0000313" key="1">
    <source>
        <dbReference type="EMBL" id="OON38652.1"/>
    </source>
</evidence>
<comment type="caution">
    <text evidence="1">The sequence shown here is derived from an EMBL/GenBank/DDBJ whole genome shotgun (WGS) entry which is preliminary data.</text>
</comment>
<sequence>MRIADVLTGGIFLGISFFSAAQSVPLQPQPVHINGDAHTLTLNSADIAETPDEFVPATISLTQVREKSNIAASG</sequence>
<dbReference type="EMBL" id="MRUL01000014">
    <property type="protein sequence ID" value="OON38652.1"/>
    <property type="molecule type" value="Genomic_DNA"/>
</dbReference>
<evidence type="ECO:0000313" key="2">
    <source>
        <dbReference type="Proteomes" id="UP000190667"/>
    </source>
</evidence>
<name>A0A1S8YIB8_9GAMM</name>
<dbReference type="RefSeq" id="WP_078003976.1">
    <property type="nucleotide sequence ID" value="NZ_MRUL01000014.1"/>
</dbReference>
<protein>
    <submittedName>
        <fullName evidence="1">Uncharacterized protein</fullName>
    </submittedName>
</protein>
<accession>A0A1S8YIB8</accession>
<reference evidence="1 2" key="1">
    <citation type="submission" date="2016-12" db="EMBL/GenBank/DDBJ databases">
        <title>Izhakiella australiana sp. nov. of genus Izhakiella isolated from Australian desert.</title>
        <authorList>
            <person name="Ji M."/>
        </authorList>
    </citation>
    <scope>NUCLEOTIDE SEQUENCE [LARGE SCALE GENOMIC DNA]</scope>
    <source>
        <strain evidence="1 2">D4N98</strain>
    </source>
</reference>
<keyword evidence="2" id="KW-1185">Reference proteome</keyword>
<gene>
    <name evidence="1" type="ORF">BTJ39_17505</name>
</gene>
<dbReference type="AlphaFoldDB" id="A0A1S8YIB8"/>
<dbReference type="OrthoDB" id="9854848at2"/>